<dbReference type="EMBL" id="JACBKZ010000013">
    <property type="protein sequence ID" value="KAF5934963.1"/>
    <property type="molecule type" value="Genomic_DNA"/>
</dbReference>
<organism evidence="14 15">
    <name type="scientific">Camellia sinensis</name>
    <name type="common">Tea plant</name>
    <name type="synonym">Thea sinensis</name>
    <dbReference type="NCBI Taxonomy" id="4442"/>
    <lineage>
        <taxon>Eukaryota</taxon>
        <taxon>Viridiplantae</taxon>
        <taxon>Streptophyta</taxon>
        <taxon>Embryophyta</taxon>
        <taxon>Tracheophyta</taxon>
        <taxon>Spermatophyta</taxon>
        <taxon>Magnoliopsida</taxon>
        <taxon>eudicotyledons</taxon>
        <taxon>Gunneridae</taxon>
        <taxon>Pentapetalae</taxon>
        <taxon>asterids</taxon>
        <taxon>Ericales</taxon>
        <taxon>Theaceae</taxon>
        <taxon>Camellia</taxon>
    </lineage>
</organism>
<dbReference type="AlphaFoldDB" id="A0A7J7G2J7"/>
<comment type="catalytic activity">
    <reaction evidence="11">
        <text>L-seryl-[protein] + ATP = O-phospho-L-seryl-[protein] + ADP + H(+)</text>
        <dbReference type="Rhea" id="RHEA:17989"/>
        <dbReference type="Rhea" id="RHEA-COMP:9863"/>
        <dbReference type="Rhea" id="RHEA-COMP:11604"/>
        <dbReference type="ChEBI" id="CHEBI:15378"/>
        <dbReference type="ChEBI" id="CHEBI:29999"/>
        <dbReference type="ChEBI" id="CHEBI:30616"/>
        <dbReference type="ChEBI" id="CHEBI:83421"/>
        <dbReference type="ChEBI" id="CHEBI:456216"/>
        <dbReference type="EC" id="2.7.11.1"/>
    </reaction>
</comment>
<keyword evidence="6" id="KW-0547">Nucleotide-binding</keyword>
<dbReference type="InterPro" id="IPR004041">
    <property type="entry name" value="NAF_dom"/>
</dbReference>
<dbReference type="GO" id="GO:0007165">
    <property type="term" value="P:signal transduction"/>
    <property type="evidence" value="ECO:0007669"/>
    <property type="project" value="InterPro"/>
</dbReference>
<comment type="similarity">
    <text evidence="2">Belongs to the protein kinase superfamily. CAMK Ser/Thr protein kinase family. SNF1 subfamily.</text>
</comment>
<feature type="domain" description="NAF" evidence="13">
    <location>
        <begin position="341"/>
        <end position="365"/>
    </location>
</feature>
<dbReference type="InterPro" id="IPR018451">
    <property type="entry name" value="NAF/FISL_domain"/>
</dbReference>
<dbReference type="Pfam" id="PF03822">
    <property type="entry name" value="NAF"/>
    <property type="match status" value="1"/>
</dbReference>
<proteinExistence type="inferred from homology"/>
<keyword evidence="15" id="KW-1185">Reference proteome</keyword>
<evidence type="ECO:0000256" key="6">
    <source>
        <dbReference type="ARBA" id="ARBA00022741"/>
    </source>
</evidence>
<dbReference type="InterPro" id="IPR011009">
    <property type="entry name" value="Kinase-like_dom_sf"/>
</dbReference>
<evidence type="ECO:0000259" key="12">
    <source>
        <dbReference type="PROSITE" id="PS50011"/>
    </source>
</evidence>
<protein>
    <recommendedName>
        <fullName evidence="3">non-specific serine/threonine protein kinase</fullName>
        <ecNumber evidence="3">2.7.11.1</ecNumber>
    </recommendedName>
</protein>
<dbReference type="PANTHER" id="PTHR43895:SF32">
    <property type="entry name" value="SERINE_THREONINE-PROTEIN KINASE CHK1"/>
    <property type="match status" value="1"/>
</dbReference>
<evidence type="ECO:0000256" key="8">
    <source>
        <dbReference type="ARBA" id="ARBA00022840"/>
    </source>
</evidence>
<evidence type="ECO:0000313" key="15">
    <source>
        <dbReference type="Proteomes" id="UP000593564"/>
    </source>
</evidence>
<evidence type="ECO:0000256" key="7">
    <source>
        <dbReference type="ARBA" id="ARBA00022777"/>
    </source>
</evidence>
<dbReference type="InterPro" id="IPR000719">
    <property type="entry name" value="Prot_kinase_dom"/>
</dbReference>
<dbReference type="Proteomes" id="UP000593564">
    <property type="component" value="Unassembled WGS sequence"/>
</dbReference>
<feature type="domain" description="Protein kinase" evidence="12">
    <location>
        <begin position="9"/>
        <end position="282"/>
    </location>
</feature>
<evidence type="ECO:0000256" key="3">
    <source>
        <dbReference type="ARBA" id="ARBA00012513"/>
    </source>
</evidence>
<evidence type="ECO:0000256" key="5">
    <source>
        <dbReference type="ARBA" id="ARBA00022679"/>
    </source>
</evidence>
<dbReference type="GO" id="GO:0004674">
    <property type="term" value="F:protein serine/threonine kinase activity"/>
    <property type="evidence" value="ECO:0007669"/>
    <property type="project" value="UniProtKB-KW"/>
</dbReference>
<dbReference type="PANTHER" id="PTHR43895">
    <property type="entry name" value="CALCIUM/CALMODULIN-DEPENDENT PROTEIN KINASE KINASE-RELATED"/>
    <property type="match status" value="1"/>
</dbReference>
<evidence type="ECO:0000256" key="1">
    <source>
        <dbReference type="ARBA" id="ARBA00001936"/>
    </source>
</evidence>
<dbReference type="EC" id="2.7.11.1" evidence="3"/>
<dbReference type="PROSITE" id="PS50816">
    <property type="entry name" value="NAF"/>
    <property type="match status" value="1"/>
</dbReference>
<dbReference type="Pfam" id="PF00069">
    <property type="entry name" value="Pkinase"/>
    <property type="match status" value="1"/>
</dbReference>
<comment type="catalytic activity">
    <reaction evidence="10">
        <text>L-threonyl-[protein] + ATP = O-phospho-L-threonyl-[protein] + ADP + H(+)</text>
        <dbReference type="Rhea" id="RHEA:46608"/>
        <dbReference type="Rhea" id="RHEA-COMP:11060"/>
        <dbReference type="Rhea" id="RHEA-COMP:11605"/>
        <dbReference type="ChEBI" id="CHEBI:15378"/>
        <dbReference type="ChEBI" id="CHEBI:30013"/>
        <dbReference type="ChEBI" id="CHEBI:30616"/>
        <dbReference type="ChEBI" id="CHEBI:61977"/>
        <dbReference type="ChEBI" id="CHEBI:456216"/>
        <dbReference type="EC" id="2.7.11.1"/>
    </reaction>
</comment>
<dbReference type="FunFam" id="3.30.310.80:FF:000002">
    <property type="entry name" value="Non-specific serine/threonine protein kinase"/>
    <property type="match status" value="1"/>
</dbReference>
<dbReference type="Gene3D" id="1.10.510.10">
    <property type="entry name" value="Transferase(Phosphotransferase) domain 1"/>
    <property type="match status" value="1"/>
</dbReference>
<accession>A0A7J7G2J7</accession>
<dbReference type="PROSITE" id="PS50011">
    <property type="entry name" value="PROTEIN_KINASE_DOM"/>
    <property type="match status" value="1"/>
</dbReference>
<evidence type="ECO:0000256" key="9">
    <source>
        <dbReference type="ARBA" id="ARBA00023211"/>
    </source>
</evidence>
<evidence type="ECO:0000256" key="2">
    <source>
        <dbReference type="ARBA" id="ARBA00006234"/>
    </source>
</evidence>
<reference evidence="14 15" key="2">
    <citation type="submission" date="2020-07" db="EMBL/GenBank/DDBJ databases">
        <title>Genome assembly of wild tea tree DASZ reveals pedigree and selection history of tea varieties.</title>
        <authorList>
            <person name="Zhang W."/>
        </authorList>
    </citation>
    <scope>NUCLEOTIDE SEQUENCE [LARGE SCALE GENOMIC DNA]</scope>
    <source>
        <strain evidence="15">cv. G240</strain>
        <tissue evidence="14">Leaf</tissue>
    </source>
</reference>
<evidence type="ECO:0000256" key="4">
    <source>
        <dbReference type="ARBA" id="ARBA00022527"/>
    </source>
</evidence>
<name>A0A7J7G2J7_CAMSI</name>
<dbReference type="Gene3D" id="3.30.200.20">
    <property type="entry name" value="Phosphorylase Kinase, domain 1"/>
    <property type="match status" value="1"/>
</dbReference>
<dbReference type="GO" id="GO:0005524">
    <property type="term" value="F:ATP binding"/>
    <property type="evidence" value="ECO:0007669"/>
    <property type="project" value="UniProtKB-KW"/>
</dbReference>
<keyword evidence="9" id="KW-0464">Manganese</keyword>
<keyword evidence="8" id="KW-0067">ATP-binding</keyword>
<dbReference type="Gene3D" id="3.30.310.80">
    <property type="entry name" value="Kinase associated domain 1, KA1"/>
    <property type="match status" value="1"/>
</dbReference>
<evidence type="ECO:0000259" key="13">
    <source>
        <dbReference type="PROSITE" id="PS50816"/>
    </source>
</evidence>
<gene>
    <name evidence="14" type="ORF">HYC85_026092</name>
</gene>
<comment type="caution">
    <text evidence="14">The sequence shown here is derived from an EMBL/GenBank/DDBJ whole genome shotgun (WGS) entry which is preliminary data.</text>
</comment>
<dbReference type="CDD" id="cd12195">
    <property type="entry name" value="CIPK_C"/>
    <property type="match status" value="1"/>
</dbReference>
<evidence type="ECO:0000256" key="10">
    <source>
        <dbReference type="ARBA" id="ARBA00047899"/>
    </source>
</evidence>
<dbReference type="SUPFAM" id="SSF56112">
    <property type="entry name" value="Protein kinase-like (PK-like)"/>
    <property type="match status" value="1"/>
</dbReference>
<comment type="cofactor">
    <cofactor evidence="1">
        <name>Mn(2+)</name>
        <dbReference type="ChEBI" id="CHEBI:29035"/>
    </cofactor>
</comment>
<dbReference type="FunFam" id="3.30.200.20:FF:000096">
    <property type="entry name" value="Non-specific serine/threonine protein kinase"/>
    <property type="match status" value="1"/>
</dbReference>
<keyword evidence="7" id="KW-0418">Kinase</keyword>
<evidence type="ECO:0000256" key="11">
    <source>
        <dbReference type="ARBA" id="ARBA00048679"/>
    </source>
</evidence>
<keyword evidence="4" id="KW-0723">Serine/threonine-protein kinase</keyword>
<keyword evidence="5" id="KW-0808">Transferase</keyword>
<reference evidence="15" key="1">
    <citation type="journal article" date="2020" name="Nat. Commun.">
        <title>Genome assembly of wild tea tree DASZ reveals pedigree and selection history of tea varieties.</title>
        <authorList>
            <person name="Zhang W."/>
            <person name="Zhang Y."/>
            <person name="Qiu H."/>
            <person name="Guo Y."/>
            <person name="Wan H."/>
            <person name="Zhang X."/>
            <person name="Scossa F."/>
            <person name="Alseekh S."/>
            <person name="Zhang Q."/>
            <person name="Wang P."/>
            <person name="Xu L."/>
            <person name="Schmidt M.H."/>
            <person name="Jia X."/>
            <person name="Li D."/>
            <person name="Zhu A."/>
            <person name="Guo F."/>
            <person name="Chen W."/>
            <person name="Ni D."/>
            <person name="Usadel B."/>
            <person name="Fernie A.R."/>
            <person name="Wen W."/>
        </authorList>
    </citation>
    <scope>NUCLEOTIDE SEQUENCE [LARGE SCALE GENOMIC DNA]</scope>
    <source>
        <strain evidence="15">cv. G240</strain>
    </source>
</reference>
<sequence length="552" mass="62781">MVTKKVGKYEVGRTIGGWSFAKVKFAQNTETRESVAMKVMSKSTILEHKMVDQIKREIYIMKIVRHNNIVGLHEVLASRTKIYIVLELVNGGDLFDKILTVLCFPYDIQPENLLLDSHGNLKVSDFGLSALLPPKIYKFVYLYCCFKSMCRELNCFTLLLGHQIILHLRYTLQDALHNAGLISYGLILMLVETGTGVLSQRGYDGAAVDVWSCGVILYVLMAGYLPFYETNLPDLYKKINAAEFLCPVWFSAGAKSLIHKILDPNPETVSMKIIAYSCKSWLGLSQYRIRIEGIKNDPWFRKNYVAVEHGGDEDLNLDNVHTVFDDIEEQHVTEQSENNDSGPLIMNAFEMITLSQGLNLSALFVRRQDYVKRQTRFISRQPAKAIISAVEAVAESMGLKVHTRNYKTRLEGMSVNKMGQFAVVLEVFEVAPFLSMVDVRKATGDTNEYHKFYKNFCAKLEHIIWKPKDGPWHHIITTTIISTTTVTTTTISTTSSLPPFPPQPHNHCRYHLYIITITTIITSLLSLPLPHHYRHHHPRLHLSPPLMQSLAH</sequence>
<evidence type="ECO:0000313" key="14">
    <source>
        <dbReference type="EMBL" id="KAF5934963.1"/>
    </source>
</evidence>